<reference evidence="5 6" key="1">
    <citation type="submission" date="2020-07" db="EMBL/GenBank/DDBJ databases">
        <title>Sequencing the genomes of 1000 actinobacteria strains.</title>
        <authorList>
            <person name="Klenk H.-P."/>
        </authorList>
    </citation>
    <scope>NUCLEOTIDE SEQUENCE [LARGE SCALE GENOMIC DNA]</scope>
    <source>
        <strain evidence="5 6">LI1</strain>
    </source>
</reference>
<dbReference type="PANTHER" id="PTHR47235">
    <property type="entry name" value="BLR6548 PROTEIN"/>
    <property type="match status" value="1"/>
</dbReference>
<dbReference type="Gene3D" id="3.40.50.2300">
    <property type="match status" value="2"/>
</dbReference>
<organism evidence="5 6">
    <name type="scientific">Glaciibacter psychrotolerans</name>
    <dbReference type="NCBI Taxonomy" id="670054"/>
    <lineage>
        <taxon>Bacteria</taxon>
        <taxon>Bacillati</taxon>
        <taxon>Actinomycetota</taxon>
        <taxon>Actinomycetes</taxon>
        <taxon>Micrococcales</taxon>
        <taxon>Microbacteriaceae</taxon>
        <taxon>Glaciibacter</taxon>
    </lineage>
</organism>
<evidence type="ECO:0000313" key="5">
    <source>
        <dbReference type="EMBL" id="NYJ20357.1"/>
    </source>
</evidence>
<dbReference type="PROSITE" id="PS51257">
    <property type="entry name" value="PROKAR_LIPOPROTEIN"/>
    <property type="match status" value="1"/>
</dbReference>
<evidence type="ECO:0000256" key="3">
    <source>
        <dbReference type="SAM" id="SignalP"/>
    </source>
</evidence>
<dbReference type="AlphaFoldDB" id="A0A7Z0EG87"/>
<keyword evidence="6" id="KW-1185">Reference proteome</keyword>
<dbReference type="InterPro" id="IPR028081">
    <property type="entry name" value="Leu-bd"/>
</dbReference>
<dbReference type="Proteomes" id="UP000537260">
    <property type="component" value="Unassembled WGS sequence"/>
</dbReference>
<feature type="domain" description="Leucine-binding protein" evidence="4">
    <location>
        <begin position="34"/>
        <end position="365"/>
    </location>
</feature>
<proteinExistence type="inferred from homology"/>
<dbReference type="Pfam" id="PF13458">
    <property type="entry name" value="Peripla_BP_6"/>
    <property type="match status" value="1"/>
</dbReference>
<gene>
    <name evidence="5" type="ORF">HNR05_002148</name>
</gene>
<evidence type="ECO:0000256" key="1">
    <source>
        <dbReference type="ARBA" id="ARBA00010062"/>
    </source>
</evidence>
<dbReference type="EMBL" id="JACCFM010000001">
    <property type="protein sequence ID" value="NYJ20357.1"/>
    <property type="molecule type" value="Genomic_DNA"/>
</dbReference>
<evidence type="ECO:0000259" key="4">
    <source>
        <dbReference type="Pfam" id="PF13458"/>
    </source>
</evidence>
<dbReference type="CDD" id="cd06341">
    <property type="entry name" value="PBP1_ABC_ligand_binding-like"/>
    <property type="match status" value="1"/>
</dbReference>
<evidence type="ECO:0000313" key="6">
    <source>
        <dbReference type="Proteomes" id="UP000537260"/>
    </source>
</evidence>
<accession>A0A7Z0EG87</accession>
<dbReference type="InterPro" id="IPR028082">
    <property type="entry name" value="Peripla_BP_I"/>
</dbReference>
<name>A0A7Z0EG87_9MICO</name>
<dbReference type="RefSeq" id="WP_179578979.1">
    <property type="nucleotide sequence ID" value="NZ_JACCFM010000001.1"/>
</dbReference>
<comment type="similarity">
    <text evidence="1">Belongs to the leucine-binding protein family.</text>
</comment>
<dbReference type="SUPFAM" id="SSF53822">
    <property type="entry name" value="Periplasmic binding protein-like I"/>
    <property type="match status" value="1"/>
</dbReference>
<feature type="signal peptide" evidence="3">
    <location>
        <begin position="1"/>
        <end position="27"/>
    </location>
</feature>
<feature type="chain" id="PRO_5038992754" evidence="3">
    <location>
        <begin position="28"/>
        <end position="393"/>
    </location>
</feature>
<keyword evidence="2 3" id="KW-0732">Signal</keyword>
<sequence>MKKLIYTATALAAASVLILSGCSGDSAGGTADAIVVGSVNALSGPATFPEASAAAKSVFDRVNKEGGINGRMIEYKVLDDKADPATASAAAREVVESDNAVALVGSASLLDCEVNAAYYEQQGILSIQGTGVDQVCFDSPAVSPVNVGPFLDTQMTLTYGSEVLGLKKICALLEIVGSTGPAYAEAIENWTAATGQKMHYTDDSVPYGGSDYTPYIVKAKQAGCDAVYSNAVEPDAIGQLKAAEAQGWDDVTFLYLTSTYSESFAKAAGATGAGVYVPAEFAPYTNADTEANTDWRALMEANKIPLTSFGQGGYLAATYFVEVLKGITGDITRESVNEALHTMAPIENPMVGTPYVFGTADRHNSSRGGWPITLTSGTGAWELAAKEWIIIPE</sequence>
<evidence type="ECO:0000256" key="2">
    <source>
        <dbReference type="ARBA" id="ARBA00022729"/>
    </source>
</evidence>
<dbReference type="PANTHER" id="PTHR47235:SF1">
    <property type="entry name" value="BLR6548 PROTEIN"/>
    <property type="match status" value="1"/>
</dbReference>
<comment type="caution">
    <text evidence="5">The sequence shown here is derived from an EMBL/GenBank/DDBJ whole genome shotgun (WGS) entry which is preliminary data.</text>
</comment>
<protein>
    <submittedName>
        <fullName evidence="5">Branched-chain amino acid transport system substrate-binding protein</fullName>
    </submittedName>
</protein>